<proteinExistence type="predicted"/>
<dbReference type="RefSeq" id="WP_136353098.1">
    <property type="nucleotide sequence ID" value="NZ_CP046266.1"/>
</dbReference>
<dbReference type="Gene3D" id="3.40.50.2000">
    <property type="entry name" value="Glycogen Phosphorylase B"/>
    <property type="match status" value="2"/>
</dbReference>
<reference evidence="2 3" key="1">
    <citation type="submission" date="2019-04" db="EMBL/GenBank/DDBJ databases">
        <title>Bacillus sediminilitoris sp. nov., isolated from a tidal flat sediment on the East China Sea.</title>
        <authorList>
            <person name="Wei Y."/>
            <person name="Mao H."/>
            <person name="Fang J."/>
        </authorList>
    </citation>
    <scope>NUCLEOTIDE SEQUENCE [LARGE SCALE GENOMIC DNA]</scope>
    <source>
        <strain evidence="2 3">DSL-17</strain>
    </source>
</reference>
<dbReference type="EMBL" id="SSNT01000006">
    <property type="protein sequence ID" value="THF80563.1"/>
    <property type="molecule type" value="Genomic_DNA"/>
</dbReference>
<comment type="caution">
    <text evidence="2">The sequence shown here is derived from an EMBL/GenBank/DDBJ whole genome shotgun (WGS) entry which is preliminary data.</text>
</comment>
<dbReference type="SUPFAM" id="SSF53756">
    <property type="entry name" value="UDP-Glycosyltransferase/glycogen phosphorylase"/>
    <property type="match status" value="1"/>
</dbReference>
<sequence length="410" mass="47631">MKKKILISMYSLHIGGAERSLIGLLESFDYKKFDVDLFLYRQEGEFLRFIPKEVNLLPTIKQYTTFERPVKDIIKEGHFFLGSARIAAKFKSKMKNRGQKKDQGTYKQMQYTWFYSMPGLPRLNHEYDLAISFLGPHNFILDKVKAKKKIGWNHTDYFTIVNPDKKLDEKMWSKLDYIVNVSKACEDSFLKVFPNLKHKTIVLENIISPTFVREQAKEEITEIIHDKSTKICSVGRLSHAKGFDMAILACKKLVESGYKVKWYVVGYGGEEVYLKQLIKDNNLTDQFILLGKKVNPYPFIKNCEIYCQPSRYEGKAVTVREAQILEKPVIITNYPTANSQLEDRIDGLICDLSVEGIVNAIKRLYMDLKLRNKLSNNCIKKDYGNISEINKLYNLLNQLENKEENKKVIL</sequence>
<dbReference type="Pfam" id="PF00534">
    <property type="entry name" value="Glycos_transf_1"/>
    <property type="match status" value="1"/>
</dbReference>
<dbReference type="GO" id="GO:0016757">
    <property type="term" value="F:glycosyltransferase activity"/>
    <property type="evidence" value="ECO:0007669"/>
    <property type="project" value="InterPro"/>
</dbReference>
<keyword evidence="3" id="KW-1185">Reference proteome</keyword>
<dbReference type="PANTHER" id="PTHR12526">
    <property type="entry name" value="GLYCOSYLTRANSFERASE"/>
    <property type="match status" value="1"/>
</dbReference>
<dbReference type="InterPro" id="IPR001296">
    <property type="entry name" value="Glyco_trans_1"/>
</dbReference>
<protein>
    <submittedName>
        <fullName evidence="2">Glycosyltransferase</fullName>
    </submittedName>
</protein>
<keyword evidence="2" id="KW-0808">Transferase</keyword>
<evidence type="ECO:0000259" key="1">
    <source>
        <dbReference type="Pfam" id="PF00534"/>
    </source>
</evidence>
<gene>
    <name evidence="2" type="ORF">E6W99_09185</name>
</gene>
<name>A0A4S4BZE1_9BACI</name>
<dbReference type="AlphaFoldDB" id="A0A4S4BZE1"/>
<dbReference type="Proteomes" id="UP000310334">
    <property type="component" value="Unassembled WGS sequence"/>
</dbReference>
<accession>A0A4S4BZE1</accession>
<evidence type="ECO:0000313" key="3">
    <source>
        <dbReference type="Proteomes" id="UP000310334"/>
    </source>
</evidence>
<dbReference type="PANTHER" id="PTHR12526:SF630">
    <property type="entry name" value="GLYCOSYLTRANSFERASE"/>
    <property type="match status" value="1"/>
</dbReference>
<dbReference type="OrthoDB" id="9813638at2"/>
<organism evidence="2 3">
    <name type="scientific">Metabacillus sediminilitoris</name>
    <dbReference type="NCBI Taxonomy" id="2567941"/>
    <lineage>
        <taxon>Bacteria</taxon>
        <taxon>Bacillati</taxon>
        <taxon>Bacillota</taxon>
        <taxon>Bacilli</taxon>
        <taxon>Bacillales</taxon>
        <taxon>Bacillaceae</taxon>
        <taxon>Metabacillus</taxon>
    </lineage>
</organism>
<feature type="domain" description="Glycosyl transferase family 1" evidence="1">
    <location>
        <begin position="224"/>
        <end position="379"/>
    </location>
</feature>
<dbReference type="CDD" id="cd03811">
    <property type="entry name" value="GT4_GT28_WabH-like"/>
    <property type="match status" value="1"/>
</dbReference>
<evidence type="ECO:0000313" key="2">
    <source>
        <dbReference type="EMBL" id="THF80563.1"/>
    </source>
</evidence>